<dbReference type="InterPro" id="IPR000537">
    <property type="entry name" value="UbiA_prenyltransferase"/>
</dbReference>
<proteinExistence type="predicted"/>
<comment type="subcellular location">
    <subcellularLocation>
        <location evidence="1">Membrane</location>
        <topology evidence="1">Multi-pass membrane protein</topology>
    </subcellularLocation>
</comment>
<dbReference type="Proteomes" id="UP000287605">
    <property type="component" value="Unassembled WGS sequence"/>
</dbReference>
<keyword evidence="5 8" id="KW-0812">Transmembrane</keyword>
<evidence type="ECO:0000256" key="1">
    <source>
        <dbReference type="ARBA" id="ARBA00004141"/>
    </source>
</evidence>
<keyword evidence="6 8" id="KW-1133">Transmembrane helix</keyword>
<dbReference type="PANTHER" id="PTHR13929:SF0">
    <property type="entry name" value="UBIA PRENYLTRANSFERASE DOMAIN-CONTAINING PROTEIN 1"/>
    <property type="match status" value="1"/>
</dbReference>
<dbReference type="CDD" id="cd13962">
    <property type="entry name" value="PT_UbiA_UBIAD1"/>
    <property type="match status" value="1"/>
</dbReference>
<comment type="caution">
    <text evidence="9">The sequence shown here is derived from an EMBL/GenBank/DDBJ whole genome shotgun (WGS) entry which is preliminary data.</text>
</comment>
<accession>A0A430AV04</accession>
<evidence type="ECO:0000256" key="3">
    <source>
        <dbReference type="ARBA" id="ARBA00022428"/>
    </source>
</evidence>
<dbReference type="NCBIfam" id="NF009926">
    <property type="entry name" value="PRK13387.1"/>
    <property type="match status" value="1"/>
</dbReference>
<dbReference type="InterPro" id="IPR044878">
    <property type="entry name" value="UbiA_sf"/>
</dbReference>
<dbReference type="OrthoDB" id="9767568at2"/>
<dbReference type="RefSeq" id="WP_126808959.1">
    <property type="nucleotide sequence ID" value="NZ_NGKA01000009.1"/>
</dbReference>
<dbReference type="GO" id="GO:0042371">
    <property type="term" value="P:vitamin K biosynthetic process"/>
    <property type="evidence" value="ECO:0007669"/>
    <property type="project" value="TreeGrafter"/>
</dbReference>
<feature type="transmembrane region" description="Helical" evidence="8">
    <location>
        <begin position="38"/>
        <end position="58"/>
    </location>
</feature>
<organism evidence="9 10">
    <name type="scientific">Vagococcus elongatus</name>
    <dbReference type="NCBI Taxonomy" id="180344"/>
    <lineage>
        <taxon>Bacteria</taxon>
        <taxon>Bacillati</taxon>
        <taxon>Bacillota</taxon>
        <taxon>Bacilli</taxon>
        <taxon>Lactobacillales</taxon>
        <taxon>Enterococcaceae</taxon>
        <taxon>Vagococcus</taxon>
    </lineage>
</organism>
<dbReference type="PANTHER" id="PTHR13929">
    <property type="entry name" value="1,4-DIHYDROXY-2-NAPHTHOATE OCTAPRENYLTRANSFERASE"/>
    <property type="match status" value="1"/>
</dbReference>
<feature type="transmembrane region" description="Helical" evidence="8">
    <location>
        <begin position="232"/>
        <end position="250"/>
    </location>
</feature>
<sequence>MTVSVFLKLVEIQTKLASLFPFIIGVLFSMYYFGEVKWLNTLIFFLGMIVFDMTTTAINNYMDYRKAKNTDYKYETNIVGKAGLSDKTVIRLIFSMLAFAAVVGIYLTVETGWLMLLMGGVCCFIGIFYTFGPVPLSRMPLGEVFSGFTMGLGIFLMTIYVNTFDQYFFFLTLDNWVFKLYGDLTKIIPVFWASLPMVFTIANIMLANNLCDLDEDVSNHRYTLPFYIGRKKGILLFNWLMYGCYVTVLIGVLFKIYHPVMLIVFASLPLIIKNVKTFSKKQVKSETFSISIKNLVIFNVSQIVGLLLSILITAK</sequence>
<evidence type="ECO:0000256" key="7">
    <source>
        <dbReference type="ARBA" id="ARBA00023136"/>
    </source>
</evidence>
<dbReference type="Pfam" id="PF01040">
    <property type="entry name" value="UbiA"/>
    <property type="match status" value="1"/>
</dbReference>
<keyword evidence="7 8" id="KW-0472">Membrane</keyword>
<dbReference type="EMBL" id="NGKA01000009">
    <property type="protein sequence ID" value="RSU11894.1"/>
    <property type="molecule type" value="Genomic_DNA"/>
</dbReference>
<keyword evidence="3" id="KW-0474">Menaquinone biosynthesis</keyword>
<feature type="transmembrane region" description="Helical" evidence="8">
    <location>
        <begin position="12"/>
        <end position="32"/>
    </location>
</feature>
<feature type="transmembrane region" description="Helical" evidence="8">
    <location>
        <begin position="144"/>
        <end position="170"/>
    </location>
</feature>
<evidence type="ECO:0000256" key="2">
    <source>
        <dbReference type="ARBA" id="ARBA00004863"/>
    </source>
</evidence>
<dbReference type="PIRSF" id="PIRSF005355">
    <property type="entry name" value="UBIAD1"/>
    <property type="match status" value="1"/>
</dbReference>
<evidence type="ECO:0000313" key="9">
    <source>
        <dbReference type="EMBL" id="RSU11894.1"/>
    </source>
</evidence>
<feature type="transmembrane region" description="Helical" evidence="8">
    <location>
        <begin position="190"/>
        <end position="211"/>
    </location>
</feature>
<evidence type="ECO:0000256" key="5">
    <source>
        <dbReference type="ARBA" id="ARBA00022692"/>
    </source>
</evidence>
<dbReference type="GO" id="GO:0016020">
    <property type="term" value="C:membrane"/>
    <property type="evidence" value="ECO:0007669"/>
    <property type="project" value="UniProtKB-SubCell"/>
</dbReference>
<feature type="transmembrane region" description="Helical" evidence="8">
    <location>
        <begin position="89"/>
        <end position="107"/>
    </location>
</feature>
<dbReference type="AlphaFoldDB" id="A0A430AV04"/>
<evidence type="ECO:0000313" key="10">
    <source>
        <dbReference type="Proteomes" id="UP000287605"/>
    </source>
</evidence>
<dbReference type="GO" id="GO:0009234">
    <property type="term" value="P:menaquinone biosynthetic process"/>
    <property type="evidence" value="ECO:0007669"/>
    <property type="project" value="UniProtKB-UniPathway"/>
</dbReference>
<dbReference type="GO" id="GO:0004659">
    <property type="term" value="F:prenyltransferase activity"/>
    <property type="evidence" value="ECO:0007669"/>
    <property type="project" value="InterPro"/>
</dbReference>
<comment type="pathway">
    <text evidence="2">Quinol/quinone metabolism; menaquinone biosynthesis.</text>
</comment>
<dbReference type="Gene3D" id="1.10.357.140">
    <property type="entry name" value="UbiA prenyltransferase"/>
    <property type="match status" value="1"/>
</dbReference>
<feature type="transmembrane region" description="Helical" evidence="8">
    <location>
        <begin position="295"/>
        <end position="314"/>
    </location>
</feature>
<feature type="transmembrane region" description="Helical" evidence="8">
    <location>
        <begin position="256"/>
        <end position="275"/>
    </location>
</feature>
<keyword evidence="4 9" id="KW-0808">Transferase</keyword>
<dbReference type="NCBIfam" id="NF004752">
    <property type="entry name" value="PRK06080.1-4"/>
    <property type="match status" value="1"/>
</dbReference>
<protein>
    <submittedName>
        <fullName evidence="9">1,4-dihydroxy-2-naphthoate polyprenyltransferase</fullName>
    </submittedName>
</protein>
<evidence type="ECO:0000256" key="6">
    <source>
        <dbReference type="ARBA" id="ARBA00022989"/>
    </source>
</evidence>
<evidence type="ECO:0000256" key="8">
    <source>
        <dbReference type="SAM" id="Phobius"/>
    </source>
</evidence>
<feature type="transmembrane region" description="Helical" evidence="8">
    <location>
        <begin position="113"/>
        <end position="132"/>
    </location>
</feature>
<dbReference type="UniPathway" id="UPA00079"/>
<evidence type="ECO:0000256" key="4">
    <source>
        <dbReference type="ARBA" id="ARBA00022679"/>
    </source>
</evidence>
<keyword evidence="10" id="KW-1185">Reference proteome</keyword>
<gene>
    <name evidence="9" type="ORF">CBF29_07180</name>
</gene>
<reference evidence="9 10" key="1">
    <citation type="submission" date="2017-05" db="EMBL/GenBank/DDBJ databases">
        <title>Vagococcus spp. assemblies.</title>
        <authorList>
            <person name="Gulvik C.A."/>
        </authorList>
    </citation>
    <scope>NUCLEOTIDE SEQUENCE [LARGE SCALE GENOMIC DNA]</scope>
    <source>
        <strain evidence="9 10">CCUG 51432</strain>
    </source>
</reference>
<name>A0A430AV04_9ENTE</name>
<dbReference type="InterPro" id="IPR026046">
    <property type="entry name" value="UBIAD1"/>
</dbReference>